<name>A0ABD2CYJ5_VESMC</name>
<organism evidence="1 2">
    <name type="scientific">Vespula maculifrons</name>
    <name type="common">Eastern yellow jacket</name>
    <name type="synonym">Wasp</name>
    <dbReference type="NCBI Taxonomy" id="7453"/>
    <lineage>
        <taxon>Eukaryota</taxon>
        <taxon>Metazoa</taxon>
        <taxon>Ecdysozoa</taxon>
        <taxon>Arthropoda</taxon>
        <taxon>Hexapoda</taxon>
        <taxon>Insecta</taxon>
        <taxon>Pterygota</taxon>
        <taxon>Neoptera</taxon>
        <taxon>Endopterygota</taxon>
        <taxon>Hymenoptera</taxon>
        <taxon>Apocrita</taxon>
        <taxon>Aculeata</taxon>
        <taxon>Vespoidea</taxon>
        <taxon>Vespidae</taxon>
        <taxon>Vespinae</taxon>
        <taxon>Vespula</taxon>
    </lineage>
</organism>
<reference evidence="1 2" key="1">
    <citation type="journal article" date="2024" name="Ann. Entomol. Soc. Am.">
        <title>Genomic analyses of the southern and eastern yellowjacket wasps (Hymenoptera: Vespidae) reveal evolutionary signatures of social life.</title>
        <authorList>
            <person name="Catto M.A."/>
            <person name="Caine P.B."/>
            <person name="Orr S.E."/>
            <person name="Hunt B.G."/>
            <person name="Goodisman M.A.D."/>
        </authorList>
    </citation>
    <scope>NUCLEOTIDE SEQUENCE [LARGE SCALE GENOMIC DNA]</scope>
    <source>
        <strain evidence="1">232</strain>
        <tissue evidence="1">Head and thorax</tissue>
    </source>
</reference>
<evidence type="ECO:0000313" key="2">
    <source>
        <dbReference type="Proteomes" id="UP001607303"/>
    </source>
</evidence>
<protein>
    <submittedName>
        <fullName evidence="1">Pyruvate dehydrogenase protein X component-like</fullName>
    </submittedName>
</protein>
<keyword evidence="2" id="KW-1185">Reference proteome</keyword>
<proteinExistence type="predicted"/>
<dbReference type="EMBL" id="JAYRBN010000025">
    <property type="protein sequence ID" value="KAL2750202.1"/>
    <property type="molecule type" value="Genomic_DNA"/>
</dbReference>
<dbReference type="Proteomes" id="UP001607303">
    <property type="component" value="Unassembled WGS sequence"/>
</dbReference>
<evidence type="ECO:0000313" key="1">
    <source>
        <dbReference type="EMBL" id="KAL2750202.1"/>
    </source>
</evidence>
<comment type="caution">
    <text evidence="1">The sequence shown here is derived from an EMBL/GenBank/DDBJ whole genome shotgun (WGS) entry which is preliminary data.</text>
</comment>
<accession>A0ABD2CYJ5</accession>
<dbReference type="AlphaFoldDB" id="A0ABD2CYJ5"/>
<gene>
    <name evidence="1" type="ORF">V1477_001698</name>
</gene>
<sequence>MITLYVLLGDSLEAITKMMTTLSYDRRAIAEDDAADFLAVLRAIGSSFSCYWKNPSIKTYERLNTQCTYSKERRTMIRFTNVLHKFVVTFSKIRV</sequence>